<evidence type="ECO:0000256" key="1">
    <source>
        <dbReference type="ARBA" id="ARBA00022801"/>
    </source>
</evidence>
<proteinExistence type="predicted"/>
<evidence type="ECO:0000259" key="3">
    <source>
        <dbReference type="PROSITE" id="PS50110"/>
    </source>
</evidence>
<feature type="domain" description="Response regulatory" evidence="3">
    <location>
        <begin position="5"/>
        <end position="122"/>
    </location>
</feature>
<dbReference type="EMBL" id="BOMF01000088">
    <property type="protein sequence ID" value="GID47264.1"/>
    <property type="molecule type" value="Genomic_DNA"/>
</dbReference>
<dbReference type="Gene3D" id="3.40.50.2300">
    <property type="match status" value="1"/>
</dbReference>
<dbReference type="PANTHER" id="PTHR43156:SF2">
    <property type="entry name" value="STAGE II SPORULATION PROTEIN E"/>
    <property type="match status" value="1"/>
</dbReference>
<dbReference type="InterPro" id="IPR001932">
    <property type="entry name" value="PPM-type_phosphatase-like_dom"/>
</dbReference>
<evidence type="ECO:0000256" key="2">
    <source>
        <dbReference type="PROSITE-ProRule" id="PRU00169"/>
    </source>
</evidence>
<dbReference type="Gene3D" id="3.60.40.10">
    <property type="entry name" value="PPM-type phosphatase domain"/>
    <property type="match status" value="1"/>
</dbReference>
<keyword evidence="2" id="KW-0597">Phosphoprotein</keyword>
<gene>
    <name evidence="4" type="ORF">Aca07nite_45390</name>
</gene>
<name>A0ABQ3WM17_9ACTN</name>
<dbReference type="InterPro" id="IPR036457">
    <property type="entry name" value="PPM-type-like_dom_sf"/>
</dbReference>
<dbReference type="SMART" id="SM00331">
    <property type="entry name" value="PP2C_SIG"/>
    <property type="match status" value="1"/>
</dbReference>
<dbReference type="SUPFAM" id="SSF81606">
    <property type="entry name" value="PP2C-like"/>
    <property type="match status" value="1"/>
</dbReference>
<dbReference type="Pfam" id="PF07228">
    <property type="entry name" value="SpoIIE"/>
    <property type="match status" value="1"/>
</dbReference>
<dbReference type="PROSITE" id="PS50110">
    <property type="entry name" value="RESPONSE_REGULATORY"/>
    <property type="match status" value="1"/>
</dbReference>
<dbReference type="InterPro" id="IPR052016">
    <property type="entry name" value="Bact_Sigma-Reg"/>
</dbReference>
<dbReference type="InterPro" id="IPR001789">
    <property type="entry name" value="Sig_transdc_resp-reg_receiver"/>
</dbReference>
<dbReference type="Pfam" id="PF00072">
    <property type="entry name" value="Response_reg"/>
    <property type="match status" value="1"/>
</dbReference>
<dbReference type="SUPFAM" id="SSF52172">
    <property type="entry name" value="CheY-like"/>
    <property type="match status" value="1"/>
</dbReference>
<dbReference type="PANTHER" id="PTHR43156">
    <property type="entry name" value="STAGE II SPORULATION PROTEIN E-RELATED"/>
    <property type="match status" value="1"/>
</dbReference>
<sequence length="530" mass="56684">MIAATVLVVDDSATKRYLLVSWLTRAGFTVLEAETGGEALTRLLEVEVDLVVLDVKLPDMNGFDVCEKIKTDHRYGVLPVIHVSAHAVDVNDRTQGLNRGADAYLVEPIEPDELIATAQAVLRYYRARQRAELLAERSLRLAETTLAINSAPTLPALLAAAAEGACDIFGGPVVVVAETSEGESLAAVGKPASVRRWAVPGHRVAVGSLLRTDDPADWEVAEWPPGETVTVAAARLRIDRPPVYVAAPGSSQTAGSPVLRQLSQAVAAAVEAQRSFDEEHRIAVTLQRSLLQARLPEVPGLDLGVLYEPAGAQTEVGGDFYELTVLNDRLLVAIGDVAGHSLHAATVMAEIRHAVRAYAVEGHSPGAVLELVNRFMRTVLPADSATLCLLTLEPGTGRIRMAGAGHLPPLLHVDGRVEFLQPRGPLLGIGAPRREELELTLPPGGTLVLYTDGLIERRDADIDEGLRALAAAAVDVEPDLGVFCHRLLTQLTGAREQADDIAVVAVRRRQAAPTTSRIQARLKASSFQES</sequence>
<organism evidence="4">
    <name type="scientific">Actinoplanes campanulatus</name>
    <dbReference type="NCBI Taxonomy" id="113559"/>
    <lineage>
        <taxon>Bacteria</taxon>
        <taxon>Bacillati</taxon>
        <taxon>Actinomycetota</taxon>
        <taxon>Actinomycetes</taxon>
        <taxon>Micromonosporales</taxon>
        <taxon>Micromonosporaceae</taxon>
        <taxon>Actinoplanes</taxon>
    </lineage>
</organism>
<reference evidence="4" key="1">
    <citation type="submission" date="2021-01" db="EMBL/GenBank/DDBJ databases">
        <title>Whole genome shotgun sequence of Actinoplanes capillaceus NBRC 16408.</title>
        <authorList>
            <person name="Komaki H."/>
            <person name="Tamura T."/>
        </authorList>
    </citation>
    <scope>NUCLEOTIDE SEQUENCE [LARGE SCALE GENOMIC DNA]</scope>
    <source>
        <strain evidence="4">NBRC 16408</strain>
    </source>
</reference>
<dbReference type="SMART" id="SM00448">
    <property type="entry name" value="REC"/>
    <property type="match status" value="1"/>
</dbReference>
<keyword evidence="1" id="KW-0378">Hydrolase</keyword>
<protein>
    <recommendedName>
        <fullName evidence="3">Response regulatory domain-containing protein</fullName>
    </recommendedName>
</protein>
<evidence type="ECO:0000313" key="4">
    <source>
        <dbReference type="EMBL" id="GID47264.1"/>
    </source>
</evidence>
<dbReference type="InterPro" id="IPR011006">
    <property type="entry name" value="CheY-like_superfamily"/>
</dbReference>
<accession>A0ABQ3WM17</accession>
<dbReference type="RefSeq" id="WP_204297468.1">
    <property type="nucleotide sequence ID" value="NZ_BAAAGQ010000010.1"/>
</dbReference>
<comment type="caution">
    <text evidence="4">The sequence shown here is derived from an EMBL/GenBank/DDBJ whole genome shotgun (WGS) entry which is preliminary data.</text>
</comment>
<feature type="modified residue" description="4-aspartylphosphate" evidence="2">
    <location>
        <position position="54"/>
    </location>
</feature>